<dbReference type="Proteomes" id="UP000827976">
    <property type="component" value="Chromosome 5"/>
</dbReference>
<evidence type="ECO:0000313" key="2">
    <source>
        <dbReference type="Proteomes" id="UP000827976"/>
    </source>
</evidence>
<name>A0ACB7W176_DIOAL</name>
<dbReference type="EMBL" id="CM037015">
    <property type="protein sequence ID" value="KAH7681185.1"/>
    <property type="molecule type" value="Genomic_DNA"/>
</dbReference>
<proteinExistence type="predicted"/>
<comment type="caution">
    <text evidence="1">The sequence shown here is derived from an EMBL/GenBank/DDBJ whole genome shotgun (WGS) entry which is preliminary data.</text>
</comment>
<gene>
    <name evidence="1" type="ORF">IHE45_05G043500</name>
</gene>
<sequence>MHAKMEGLIPFVIKVIKRKNTQRSYECLSTDHAKMFNVSNSTDTNRSMVFTEPIEKLGRGLKEEKIHRRRMSMPEISDDLCSIELSEYKLRRQQRRPEKDFGFRSYRERVFACMGGDA</sequence>
<protein>
    <submittedName>
        <fullName evidence="1">Uncharacterized protein</fullName>
    </submittedName>
</protein>
<reference evidence="2" key="1">
    <citation type="journal article" date="2022" name="Nat. Commun.">
        <title>Chromosome evolution and the genetic basis of agronomically important traits in greater yam.</title>
        <authorList>
            <person name="Bredeson J.V."/>
            <person name="Lyons J.B."/>
            <person name="Oniyinde I.O."/>
            <person name="Okereke N.R."/>
            <person name="Kolade O."/>
            <person name="Nnabue I."/>
            <person name="Nwadili C.O."/>
            <person name="Hribova E."/>
            <person name="Parker M."/>
            <person name="Nwogha J."/>
            <person name="Shu S."/>
            <person name="Carlson J."/>
            <person name="Kariba R."/>
            <person name="Muthemba S."/>
            <person name="Knop K."/>
            <person name="Barton G.J."/>
            <person name="Sherwood A.V."/>
            <person name="Lopez-Montes A."/>
            <person name="Asiedu R."/>
            <person name="Jamnadass R."/>
            <person name="Muchugi A."/>
            <person name="Goodstein D."/>
            <person name="Egesi C.N."/>
            <person name="Featherston J."/>
            <person name="Asfaw A."/>
            <person name="Simpson G.G."/>
            <person name="Dolezel J."/>
            <person name="Hendre P.S."/>
            <person name="Van Deynze A."/>
            <person name="Kumar P.L."/>
            <person name="Obidiegwu J.E."/>
            <person name="Bhattacharjee R."/>
            <person name="Rokhsar D.S."/>
        </authorList>
    </citation>
    <scope>NUCLEOTIDE SEQUENCE [LARGE SCALE GENOMIC DNA]</scope>
    <source>
        <strain evidence="2">cv. TDa95/00328</strain>
    </source>
</reference>
<organism evidence="1 2">
    <name type="scientific">Dioscorea alata</name>
    <name type="common">Purple yam</name>
    <dbReference type="NCBI Taxonomy" id="55571"/>
    <lineage>
        <taxon>Eukaryota</taxon>
        <taxon>Viridiplantae</taxon>
        <taxon>Streptophyta</taxon>
        <taxon>Embryophyta</taxon>
        <taxon>Tracheophyta</taxon>
        <taxon>Spermatophyta</taxon>
        <taxon>Magnoliopsida</taxon>
        <taxon>Liliopsida</taxon>
        <taxon>Dioscoreales</taxon>
        <taxon>Dioscoreaceae</taxon>
        <taxon>Dioscorea</taxon>
    </lineage>
</organism>
<evidence type="ECO:0000313" key="1">
    <source>
        <dbReference type="EMBL" id="KAH7681185.1"/>
    </source>
</evidence>
<keyword evidence="2" id="KW-1185">Reference proteome</keyword>
<accession>A0ACB7W176</accession>